<organism evidence="1 2">
    <name type="scientific">Ridgeia piscesae</name>
    <name type="common">Tubeworm</name>
    <dbReference type="NCBI Taxonomy" id="27915"/>
    <lineage>
        <taxon>Eukaryota</taxon>
        <taxon>Metazoa</taxon>
        <taxon>Spiralia</taxon>
        <taxon>Lophotrochozoa</taxon>
        <taxon>Annelida</taxon>
        <taxon>Polychaeta</taxon>
        <taxon>Sedentaria</taxon>
        <taxon>Canalipalpata</taxon>
        <taxon>Sabellida</taxon>
        <taxon>Siboglinidae</taxon>
        <taxon>Ridgeia</taxon>
    </lineage>
</organism>
<reference evidence="1" key="1">
    <citation type="journal article" date="2023" name="Mol. Biol. Evol.">
        <title>Third-Generation Sequencing Reveals the Adaptive Role of the Epigenome in Three Deep-Sea Polychaetes.</title>
        <authorList>
            <person name="Perez M."/>
            <person name="Aroh O."/>
            <person name="Sun Y."/>
            <person name="Lan Y."/>
            <person name="Juniper S.K."/>
            <person name="Young C.R."/>
            <person name="Angers B."/>
            <person name="Qian P.Y."/>
        </authorList>
    </citation>
    <scope>NUCLEOTIDE SEQUENCE</scope>
    <source>
        <strain evidence="1">R07B-5</strain>
    </source>
</reference>
<evidence type="ECO:0000313" key="1">
    <source>
        <dbReference type="EMBL" id="KAK2184284.1"/>
    </source>
</evidence>
<keyword evidence="2" id="KW-1185">Reference proteome</keyword>
<accession>A0AAD9NXJ9</accession>
<proteinExistence type="predicted"/>
<protein>
    <submittedName>
        <fullName evidence="1">Uncharacterized protein</fullName>
    </submittedName>
</protein>
<comment type="caution">
    <text evidence="1">The sequence shown here is derived from an EMBL/GenBank/DDBJ whole genome shotgun (WGS) entry which is preliminary data.</text>
</comment>
<sequence>MPPHRYFLHKHIYMLHSCSCAFVSSLFPREYVKTPLRIHHFEGNFFN</sequence>
<gene>
    <name evidence="1" type="ORF">NP493_272g00007</name>
</gene>
<evidence type="ECO:0000313" key="2">
    <source>
        <dbReference type="Proteomes" id="UP001209878"/>
    </source>
</evidence>
<dbReference type="AlphaFoldDB" id="A0AAD9NXJ9"/>
<dbReference type="Proteomes" id="UP001209878">
    <property type="component" value="Unassembled WGS sequence"/>
</dbReference>
<name>A0AAD9NXJ9_RIDPI</name>
<dbReference type="EMBL" id="JAODUO010000272">
    <property type="protein sequence ID" value="KAK2184284.1"/>
    <property type="molecule type" value="Genomic_DNA"/>
</dbReference>